<dbReference type="Proteomes" id="UP000037122">
    <property type="component" value="Unassembled WGS sequence"/>
</dbReference>
<evidence type="ECO:0000313" key="3">
    <source>
        <dbReference type="Proteomes" id="UP000037122"/>
    </source>
</evidence>
<protein>
    <submittedName>
        <fullName evidence="2">Uncharacterized protein</fullName>
    </submittedName>
</protein>
<dbReference type="AlphaFoldDB" id="A0A0L0P6B3"/>
<gene>
    <name evidence="2" type="ORF">QG37_01259</name>
</gene>
<dbReference type="VEuPathDB" id="FungiDB:QG37_01259"/>
<evidence type="ECO:0000256" key="1">
    <source>
        <dbReference type="SAM" id="MobiDB-lite"/>
    </source>
</evidence>
<organism evidence="2 3">
    <name type="scientific">Candidozyma auris</name>
    <name type="common">Yeast</name>
    <name type="synonym">Candida auris</name>
    <dbReference type="NCBI Taxonomy" id="498019"/>
    <lineage>
        <taxon>Eukaryota</taxon>
        <taxon>Fungi</taxon>
        <taxon>Dikarya</taxon>
        <taxon>Ascomycota</taxon>
        <taxon>Saccharomycotina</taxon>
        <taxon>Pichiomycetes</taxon>
        <taxon>Metschnikowiaceae</taxon>
        <taxon>Candidozyma</taxon>
    </lineage>
</organism>
<sequence>MEESVEHFKLKHFEEGRFHSQHLIFPLPFVSLSYLVAFAHQPFCLLLVRVAQFAPKRKATLAGRKDQTKIKQHSRHSQKDEPSLANFHHVTFALPNIIKIVVLPLPDSALGTRSDFGHVTRRAPKKGSERALLMRAPRSIPYARIQETDKGITGAGLTISSHKYHTSSLKV</sequence>
<dbReference type="EMBL" id="LGST01000008">
    <property type="protein sequence ID" value="KNE01912.1"/>
    <property type="molecule type" value="Genomic_DNA"/>
</dbReference>
<comment type="caution">
    <text evidence="2">The sequence shown here is derived from an EMBL/GenBank/DDBJ whole genome shotgun (WGS) entry which is preliminary data.</text>
</comment>
<evidence type="ECO:0000313" key="2">
    <source>
        <dbReference type="EMBL" id="KNE01912.1"/>
    </source>
</evidence>
<name>A0A0L0P6B3_CANAR</name>
<feature type="region of interest" description="Disordered" evidence="1">
    <location>
        <begin position="61"/>
        <end position="81"/>
    </location>
</feature>
<reference evidence="3" key="1">
    <citation type="journal article" date="2015" name="BMC Genomics">
        <title>Draft genome of a commonly misdiagnosed multidrug resistant pathogen Candida auris.</title>
        <authorList>
            <person name="Chatterjee S."/>
            <person name="Alampalli S.V."/>
            <person name="Nageshan R.K."/>
            <person name="Chettiar S.T."/>
            <person name="Joshi S."/>
            <person name="Tatu U.S."/>
        </authorList>
    </citation>
    <scope>NUCLEOTIDE SEQUENCE [LARGE SCALE GENOMIC DNA]</scope>
    <source>
        <strain evidence="3">6684</strain>
    </source>
</reference>
<proteinExistence type="predicted"/>
<accession>A0A0L0P6B3</accession>